<sequence>MLTDLAELPKHLVDSILKKVESSIDYLRYGVSPPKKIIDSIQILKVKILIPYGKRFSGSLKRWLTVVNEDYTLAIYKPFSTLDQANIAHARICFPCLFPPDVYELEPQLPPQLENPEIEDDLAEPDEDFELDDNHEPYDPAQHCDHHVQKVVITADPVENANECTIVVIFGERCQVALIRLSKDKTWTKINDCEPIDDILYCKNQFYALSYLGELMSFGVTKSGDSTIEFITPENPSFEYDS</sequence>
<feature type="domain" description="KIB1-4 beta-propeller" evidence="1">
    <location>
        <begin position="50"/>
        <end position="233"/>
    </location>
</feature>
<evidence type="ECO:0000313" key="3">
    <source>
        <dbReference type="Proteomes" id="UP000237105"/>
    </source>
</evidence>
<dbReference type="InterPro" id="IPR050942">
    <property type="entry name" value="F-box_BR-signaling"/>
</dbReference>
<dbReference type="Proteomes" id="UP000237105">
    <property type="component" value="Unassembled WGS sequence"/>
</dbReference>
<dbReference type="PANTHER" id="PTHR44259:SF107">
    <property type="entry name" value="F-BOX PROTEIN SKIP23-LIKE"/>
    <property type="match status" value="1"/>
</dbReference>
<accession>A0A2P5DCW0</accession>
<dbReference type="AlphaFoldDB" id="A0A2P5DCW0"/>
<keyword evidence="3" id="KW-1185">Reference proteome</keyword>
<comment type="caution">
    <text evidence="2">The sequence shown here is derived from an EMBL/GenBank/DDBJ whole genome shotgun (WGS) entry which is preliminary data.</text>
</comment>
<dbReference type="EMBL" id="JXTB01000046">
    <property type="protein sequence ID" value="PON71129.1"/>
    <property type="molecule type" value="Genomic_DNA"/>
</dbReference>
<evidence type="ECO:0000259" key="1">
    <source>
        <dbReference type="Pfam" id="PF03478"/>
    </source>
</evidence>
<protein>
    <recommendedName>
        <fullName evidence="1">KIB1-4 beta-propeller domain-containing protein</fullName>
    </recommendedName>
</protein>
<dbReference type="Pfam" id="PF03478">
    <property type="entry name" value="Beta-prop_KIB1-4"/>
    <property type="match status" value="1"/>
</dbReference>
<dbReference type="InterPro" id="IPR005174">
    <property type="entry name" value="KIB1-4_b-propeller"/>
</dbReference>
<evidence type="ECO:0000313" key="2">
    <source>
        <dbReference type="EMBL" id="PON71129.1"/>
    </source>
</evidence>
<reference evidence="3" key="1">
    <citation type="submission" date="2016-06" db="EMBL/GenBank/DDBJ databases">
        <title>Parallel loss of symbiosis genes in relatives of nitrogen-fixing non-legume Parasponia.</title>
        <authorList>
            <person name="Van Velzen R."/>
            <person name="Holmer R."/>
            <person name="Bu F."/>
            <person name="Rutten L."/>
            <person name="Van Zeijl A."/>
            <person name="Liu W."/>
            <person name="Santuari L."/>
            <person name="Cao Q."/>
            <person name="Sharma T."/>
            <person name="Shen D."/>
            <person name="Roswanjaya Y."/>
            <person name="Wardhani T."/>
            <person name="Kalhor M.S."/>
            <person name="Jansen J."/>
            <person name="Van den Hoogen J."/>
            <person name="Gungor B."/>
            <person name="Hartog M."/>
            <person name="Hontelez J."/>
            <person name="Verver J."/>
            <person name="Yang W.-C."/>
            <person name="Schijlen E."/>
            <person name="Repin R."/>
            <person name="Schilthuizen M."/>
            <person name="Schranz E."/>
            <person name="Heidstra R."/>
            <person name="Miyata K."/>
            <person name="Fedorova E."/>
            <person name="Kohlen W."/>
            <person name="Bisseling T."/>
            <person name="Smit S."/>
            <person name="Geurts R."/>
        </authorList>
    </citation>
    <scope>NUCLEOTIDE SEQUENCE [LARGE SCALE GENOMIC DNA]</scope>
    <source>
        <strain evidence="3">cv. WU1-14</strain>
    </source>
</reference>
<dbReference type="OrthoDB" id="1166493at2759"/>
<organism evidence="2 3">
    <name type="scientific">Parasponia andersonii</name>
    <name type="common">Sponia andersonii</name>
    <dbReference type="NCBI Taxonomy" id="3476"/>
    <lineage>
        <taxon>Eukaryota</taxon>
        <taxon>Viridiplantae</taxon>
        <taxon>Streptophyta</taxon>
        <taxon>Embryophyta</taxon>
        <taxon>Tracheophyta</taxon>
        <taxon>Spermatophyta</taxon>
        <taxon>Magnoliopsida</taxon>
        <taxon>eudicotyledons</taxon>
        <taxon>Gunneridae</taxon>
        <taxon>Pentapetalae</taxon>
        <taxon>rosids</taxon>
        <taxon>fabids</taxon>
        <taxon>Rosales</taxon>
        <taxon>Cannabaceae</taxon>
        <taxon>Parasponia</taxon>
    </lineage>
</organism>
<proteinExistence type="predicted"/>
<dbReference type="PANTHER" id="PTHR44259">
    <property type="entry name" value="OS07G0183000 PROTEIN-RELATED"/>
    <property type="match status" value="1"/>
</dbReference>
<gene>
    <name evidence="2" type="ORF">PanWU01x14_075680</name>
</gene>
<name>A0A2P5DCW0_PARAD</name>